<organism evidence="1 2">
    <name type="scientific">Trifolium pratense</name>
    <name type="common">Red clover</name>
    <dbReference type="NCBI Taxonomy" id="57577"/>
    <lineage>
        <taxon>Eukaryota</taxon>
        <taxon>Viridiplantae</taxon>
        <taxon>Streptophyta</taxon>
        <taxon>Embryophyta</taxon>
        <taxon>Tracheophyta</taxon>
        <taxon>Spermatophyta</taxon>
        <taxon>Magnoliopsida</taxon>
        <taxon>eudicotyledons</taxon>
        <taxon>Gunneridae</taxon>
        <taxon>Pentapetalae</taxon>
        <taxon>rosids</taxon>
        <taxon>fabids</taxon>
        <taxon>Fabales</taxon>
        <taxon>Fabaceae</taxon>
        <taxon>Papilionoideae</taxon>
        <taxon>50 kb inversion clade</taxon>
        <taxon>NPAAA clade</taxon>
        <taxon>Hologalegina</taxon>
        <taxon>IRL clade</taxon>
        <taxon>Trifolieae</taxon>
        <taxon>Trifolium</taxon>
    </lineage>
</organism>
<dbReference type="EMBL" id="ASHM01053988">
    <property type="protein sequence ID" value="PNX87498.1"/>
    <property type="molecule type" value="Genomic_DNA"/>
</dbReference>
<reference evidence="1 2" key="1">
    <citation type="journal article" date="2014" name="Am. J. Bot.">
        <title>Genome assembly and annotation for red clover (Trifolium pratense; Fabaceae).</title>
        <authorList>
            <person name="Istvanek J."/>
            <person name="Jaros M."/>
            <person name="Krenek A."/>
            <person name="Repkova J."/>
        </authorList>
    </citation>
    <scope>NUCLEOTIDE SEQUENCE [LARGE SCALE GENOMIC DNA]</scope>
    <source>
        <strain evidence="2">cv. Tatra</strain>
        <tissue evidence="1">Young leaves</tissue>
    </source>
</reference>
<gene>
    <name evidence="1" type="ORF">L195_g043587</name>
</gene>
<comment type="caution">
    <text evidence="1">The sequence shown here is derived from an EMBL/GenBank/DDBJ whole genome shotgun (WGS) entry which is preliminary data.</text>
</comment>
<accession>A0A2K3M9P3</accession>
<proteinExistence type="predicted"/>
<dbReference type="Proteomes" id="UP000236291">
    <property type="component" value="Unassembled WGS sequence"/>
</dbReference>
<sequence length="118" mass="13652">MVMCQFSEAMIFSDEATEKLQSSGQHYDEQLDFDFNHSATSHLHISEAPKVTSAPNIQSDEGIVFYEDDFMEINDLTDTEPAFSNSEKFNIDLVDNLPFEFYYAEMFSVSQHMNREEL</sequence>
<name>A0A2K3M9P3_TRIPR</name>
<dbReference type="AlphaFoldDB" id="A0A2K3M9P3"/>
<protein>
    <submittedName>
        <fullName evidence="1">NAC transcription factor-like protein</fullName>
    </submittedName>
</protein>
<reference evidence="1 2" key="2">
    <citation type="journal article" date="2017" name="Front. Plant Sci.">
        <title>Gene Classification and Mining of Molecular Markers Useful in Red Clover (Trifolium pratense) Breeding.</title>
        <authorList>
            <person name="Istvanek J."/>
            <person name="Dluhosova J."/>
            <person name="Dluhos P."/>
            <person name="Patkova L."/>
            <person name="Nedelnik J."/>
            <person name="Repkova J."/>
        </authorList>
    </citation>
    <scope>NUCLEOTIDE SEQUENCE [LARGE SCALE GENOMIC DNA]</scope>
    <source>
        <strain evidence="2">cv. Tatra</strain>
        <tissue evidence="1">Young leaves</tissue>
    </source>
</reference>
<evidence type="ECO:0000313" key="1">
    <source>
        <dbReference type="EMBL" id="PNX87498.1"/>
    </source>
</evidence>
<evidence type="ECO:0000313" key="2">
    <source>
        <dbReference type="Proteomes" id="UP000236291"/>
    </source>
</evidence>